<dbReference type="EC" id="4.3.1.19" evidence="1"/>
<organism evidence="1 2">
    <name type="scientific">Staphylococcus aureus</name>
    <dbReference type="NCBI Taxonomy" id="1280"/>
    <lineage>
        <taxon>Bacteria</taxon>
        <taxon>Bacillati</taxon>
        <taxon>Bacillota</taxon>
        <taxon>Bacilli</taxon>
        <taxon>Bacillales</taxon>
        <taxon>Staphylococcaceae</taxon>
        <taxon>Staphylococcus</taxon>
    </lineage>
</organism>
<name>A0A380EI63_STAAU</name>
<accession>A0A380EI63</accession>
<evidence type="ECO:0000313" key="1">
    <source>
        <dbReference type="EMBL" id="SUL35458.1"/>
    </source>
</evidence>
<dbReference type="GO" id="GO:0004794">
    <property type="term" value="F:threonine deaminase activity"/>
    <property type="evidence" value="ECO:0007669"/>
    <property type="project" value="UniProtKB-EC"/>
</dbReference>
<reference evidence="1 2" key="1">
    <citation type="submission" date="2018-06" db="EMBL/GenBank/DDBJ databases">
        <authorList>
            <consortium name="Pathogen Informatics"/>
            <person name="Doyle S."/>
        </authorList>
    </citation>
    <scope>NUCLEOTIDE SEQUENCE [LARGE SCALE GENOMIC DNA]</scope>
    <source>
        <strain evidence="1 2">NCTC10702</strain>
    </source>
</reference>
<proteinExistence type="predicted"/>
<dbReference type="EMBL" id="UHBY01000003">
    <property type="protein sequence ID" value="SUL35458.1"/>
    <property type="molecule type" value="Genomic_DNA"/>
</dbReference>
<sequence>MQAHYQQLAILSGKINNKWLEDKNVVALVSGGNVDLTRVSGVIEHGLNIADTSKGVVG</sequence>
<gene>
    <name evidence="1" type="primary">ilvA_1</name>
    <name evidence="1" type="ORF">NCTC10702_02291</name>
</gene>
<protein>
    <submittedName>
        <fullName evidence="1">Threonine dehydratase, catabolic</fullName>
        <ecNumber evidence="1">4.3.1.19</ecNumber>
    </submittedName>
</protein>
<dbReference type="AlphaFoldDB" id="A0A380EI63"/>
<dbReference type="Proteomes" id="UP000254116">
    <property type="component" value="Unassembled WGS sequence"/>
</dbReference>
<evidence type="ECO:0000313" key="2">
    <source>
        <dbReference type="Proteomes" id="UP000254116"/>
    </source>
</evidence>
<keyword evidence="1" id="KW-0456">Lyase</keyword>